<dbReference type="RefSeq" id="WP_088367332.1">
    <property type="nucleotide sequence ID" value="NZ_NBBI01000003.1"/>
</dbReference>
<accession>A0A245ZKS6</accession>
<evidence type="ECO:0000313" key="4">
    <source>
        <dbReference type="Proteomes" id="UP000197290"/>
    </source>
</evidence>
<feature type="chain" id="PRO_5012580109" description="Lysozyme inhibitor LprI-like N-terminal domain-containing protein" evidence="1">
    <location>
        <begin position="23"/>
        <end position="128"/>
    </location>
</feature>
<keyword evidence="1" id="KW-0732">Signal</keyword>
<dbReference type="Proteomes" id="UP000197290">
    <property type="component" value="Unassembled WGS sequence"/>
</dbReference>
<gene>
    <name evidence="3" type="ORF">SPDO_20250</name>
</gene>
<dbReference type="OrthoDB" id="7340239at2"/>
<organism evidence="3 4">
    <name type="scientific">Sphingomonas dokdonensis</name>
    <dbReference type="NCBI Taxonomy" id="344880"/>
    <lineage>
        <taxon>Bacteria</taxon>
        <taxon>Pseudomonadati</taxon>
        <taxon>Pseudomonadota</taxon>
        <taxon>Alphaproteobacteria</taxon>
        <taxon>Sphingomonadales</taxon>
        <taxon>Sphingomonadaceae</taxon>
        <taxon>Sphingomonas</taxon>
    </lineage>
</organism>
<protein>
    <recommendedName>
        <fullName evidence="2">Lysozyme inhibitor LprI-like N-terminal domain-containing protein</fullName>
    </recommendedName>
</protein>
<dbReference type="EMBL" id="NBBI01000003">
    <property type="protein sequence ID" value="OWK30340.1"/>
    <property type="molecule type" value="Genomic_DNA"/>
</dbReference>
<dbReference type="InterPro" id="IPR009739">
    <property type="entry name" value="LprI-like_N"/>
</dbReference>
<keyword evidence="4" id="KW-1185">Reference proteome</keyword>
<name>A0A245ZKS6_9SPHN</name>
<reference evidence="3 4" key="1">
    <citation type="submission" date="2017-03" db="EMBL/GenBank/DDBJ databases">
        <title>Genome sequence of Sphingomonas dokdonensis DSM 21029.</title>
        <authorList>
            <person name="Poehlein A."/>
            <person name="Wuebbeler J.H."/>
            <person name="Steinbuechel A."/>
            <person name="Daniel R."/>
        </authorList>
    </citation>
    <scope>NUCLEOTIDE SEQUENCE [LARGE SCALE GENOMIC DNA]</scope>
    <source>
        <strain evidence="3 4">DSM 21029</strain>
    </source>
</reference>
<dbReference type="Gene3D" id="1.20.1270.180">
    <property type="match status" value="1"/>
</dbReference>
<evidence type="ECO:0000256" key="1">
    <source>
        <dbReference type="SAM" id="SignalP"/>
    </source>
</evidence>
<sequence length="128" mass="14074">MIRLPAIALSLALLAPIPAASAQTQADMNAQAAQELRRADAALNAQWKQTYAGMKQRDAQDHTRGGGFGYAAATLASQRAWLQFRDRQCVIEGGEFAGGSLQPFARAQCLARLTRERTKQLKDLMWTR</sequence>
<dbReference type="AlphaFoldDB" id="A0A245ZKS6"/>
<feature type="signal peptide" evidence="1">
    <location>
        <begin position="1"/>
        <end position="22"/>
    </location>
</feature>
<feature type="domain" description="Lysozyme inhibitor LprI-like N-terminal" evidence="2">
    <location>
        <begin position="20"/>
        <end position="121"/>
    </location>
</feature>
<dbReference type="Pfam" id="PF07007">
    <property type="entry name" value="LprI"/>
    <property type="match status" value="1"/>
</dbReference>
<evidence type="ECO:0000313" key="3">
    <source>
        <dbReference type="EMBL" id="OWK30340.1"/>
    </source>
</evidence>
<evidence type="ECO:0000259" key="2">
    <source>
        <dbReference type="Pfam" id="PF07007"/>
    </source>
</evidence>
<proteinExistence type="predicted"/>
<comment type="caution">
    <text evidence="3">The sequence shown here is derived from an EMBL/GenBank/DDBJ whole genome shotgun (WGS) entry which is preliminary data.</text>
</comment>